<dbReference type="InterPro" id="IPR001764">
    <property type="entry name" value="Glyco_hydro_3_N"/>
</dbReference>
<dbReference type="InterPro" id="IPR036962">
    <property type="entry name" value="Glyco_hydro_3_N_sf"/>
</dbReference>
<dbReference type="InterPro" id="IPR050226">
    <property type="entry name" value="NagZ_Beta-hexosaminidase"/>
</dbReference>
<dbReference type="NCBIfam" id="NF003740">
    <property type="entry name" value="PRK05337.1"/>
    <property type="match status" value="1"/>
</dbReference>
<dbReference type="GO" id="GO:0005975">
    <property type="term" value="P:carbohydrate metabolic process"/>
    <property type="evidence" value="ECO:0007669"/>
    <property type="project" value="InterPro"/>
</dbReference>
<dbReference type="EC" id="3.2.1.52" evidence="3"/>
<proteinExistence type="inferred from homology"/>
<feature type="compositionally biased region" description="Acidic residues" evidence="6">
    <location>
        <begin position="54"/>
        <end position="63"/>
    </location>
</feature>
<keyword evidence="4 8" id="KW-0378">Hydrolase</keyword>
<comment type="catalytic activity">
    <reaction evidence="1">
        <text>Hydrolysis of terminal non-reducing N-acetyl-D-hexosamine residues in N-acetyl-beta-D-hexosaminides.</text>
        <dbReference type="EC" id="3.2.1.52"/>
    </reaction>
</comment>
<organism evidence="8 9">
    <name type="scientific">Paenibacillus montaniterrae</name>
    <dbReference type="NCBI Taxonomy" id="429341"/>
    <lineage>
        <taxon>Bacteria</taxon>
        <taxon>Bacillati</taxon>
        <taxon>Bacillota</taxon>
        <taxon>Bacilli</taxon>
        <taxon>Bacillales</taxon>
        <taxon>Paenibacillaceae</taxon>
        <taxon>Paenibacillus</taxon>
    </lineage>
</organism>
<feature type="domain" description="Glycoside hydrolase family 3 N-terminal" evidence="7">
    <location>
        <begin position="74"/>
        <end position="393"/>
    </location>
</feature>
<dbReference type="GO" id="GO:0004563">
    <property type="term" value="F:beta-N-acetylhexosaminidase activity"/>
    <property type="evidence" value="ECO:0007669"/>
    <property type="project" value="UniProtKB-EC"/>
</dbReference>
<sequence>MKKWLIIFPIILLLGSILYFFPLDKTNKTNIDVQPHNNQPEESSLPTQSPAPSEEQEEQDEQELQIQQQLDELTLEQKIGQLLIVGIDDNSSSISKQTQQLVHDQGIGNIILFKRNIKNDKQLASLIEALKELPADHAPPLWITIDQEGGKVNRLPEQFPSAEELVELDDTAVTEQTGEHMGEALADLSIDVNFAPVLDINNNPDNPVIGSRAFGSTAQEVVTHSIAMLDGLDDYVLTVGKHFPGHGDTNVDSHASLPTINKSWEELEQLELIPFRAAIKRHIDAIMVGHLYLPQVDEQFPASLSPTIIKHYLRDELGFEGLVITDDLVMGGITENYEVGEAAVLALQAGNTMLIVGHHPKQQQEVIQSLVEAVKQHKLDERLIDEQVKLVLRMKLNKLNYLHSSDWPEEQQ</sequence>
<dbReference type="PANTHER" id="PTHR30480">
    <property type="entry name" value="BETA-HEXOSAMINIDASE-RELATED"/>
    <property type="match status" value="1"/>
</dbReference>
<dbReference type="PANTHER" id="PTHR30480:SF13">
    <property type="entry name" value="BETA-HEXOSAMINIDASE"/>
    <property type="match status" value="1"/>
</dbReference>
<dbReference type="Gene3D" id="3.20.20.300">
    <property type="entry name" value="Glycoside hydrolase, family 3, N-terminal domain"/>
    <property type="match status" value="1"/>
</dbReference>
<evidence type="ECO:0000256" key="2">
    <source>
        <dbReference type="ARBA" id="ARBA00005336"/>
    </source>
</evidence>
<evidence type="ECO:0000256" key="6">
    <source>
        <dbReference type="SAM" id="MobiDB-lite"/>
    </source>
</evidence>
<protein>
    <recommendedName>
        <fullName evidence="3">beta-N-acetylhexosaminidase</fullName>
        <ecNumber evidence="3">3.2.1.52</ecNumber>
    </recommendedName>
</protein>
<comment type="similarity">
    <text evidence="2">Belongs to the glycosyl hydrolase 3 family.</text>
</comment>
<gene>
    <name evidence="8" type="ORF">J40TS1_10950</name>
</gene>
<keyword evidence="5" id="KW-0326">Glycosidase</keyword>
<reference evidence="8" key="1">
    <citation type="submission" date="2021-03" db="EMBL/GenBank/DDBJ databases">
        <title>Antimicrobial resistance genes in bacteria isolated from Japanese honey, and their potential for conferring macrolide and lincosamide resistance in the American foulbrood pathogen Paenibacillus larvae.</title>
        <authorList>
            <person name="Okamoto M."/>
            <person name="Kumagai M."/>
            <person name="Kanamori H."/>
            <person name="Takamatsu D."/>
        </authorList>
    </citation>
    <scope>NUCLEOTIDE SEQUENCE</scope>
    <source>
        <strain evidence="8">J40TS1</strain>
    </source>
</reference>
<evidence type="ECO:0000256" key="1">
    <source>
        <dbReference type="ARBA" id="ARBA00001231"/>
    </source>
</evidence>
<comment type="caution">
    <text evidence="8">The sequence shown here is derived from an EMBL/GenBank/DDBJ whole genome shotgun (WGS) entry which is preliminary data.</text>
</comment>
<dbReference type="Pfam" id="PF00933">
    <property type="entry name" value="Glyco_hydro_3"/>
    <property type="match status" value="1"/>
</dbReference>
<dbReference type="GO" id="GO:0009254">
    <property type="term" value="P:peptidoglycan turnover"/>
    <property type="evidence" value="ECO:0007669"/>
    <property type="project" value="TreeGrafter"/>
</dbReference>
<evidence type="ECO:0000256" key="4">
    <source>
        <dbReference type="ARBA" id="ARBA00022801"/>
    </source>
</evidence>
<dbReference type="InterPro" id="IPR017853">
    <property type="entry name" value="GH"/>
</dbReference>
<accession>A0A919YR69</accession>
<dbReference type="AlphaFoldDB" id="A0A919YR69"/>
<dbReference type="Proteomes" id="UP000683139">
    <property type="component" value="Unassembled WGS sequence"/>
</dbReference>
<keyword evidence="9" id="KW-1185">Reference proteome</keyword>
<dbReference type="RefSeq" id="WP_213513657.1">
    <property type="nucleotide sequence ID" value="NZ_BOSE01000001.1"/>
</dbReference>
<evidence type="ECO:0000256" key="5">
    <source>
        <dbReference type="ARBA" id="ARBA00023295"/>
    </source>
</evidence>
<dbReference type="SUPFAM" id="SSF51445">
    <property type="entry name" value="(Trans)glycosidases"/>
    <property type="match status" value="1"/>
</dbReference>
<evidence type="ECO:0000313" key="9">
    <source>
        <dbReference type="Proteomes" id="UP000683139"/>
    </source>
</evidence>
<feature type="compositionally biased region" description="Polar residues" evidence="6">
    <location>
        <begin position="31"/>
        <end position="51"/>
    </location>
</feature>
<name>A0A919YR69_9BACL</name>
<dbReference type="EMBL" id="BOSE01000001">
    <property type="protein sequence ID" value="GIP15453.1"/>
    <property type="molecule type" value="Genomic_DNA"/>
</dbReference>
<feature type="region of interest" description="Disordered" evidence="6">
    <location>
        <begin position="31"/>
        <end position="63"/>
    </location>
</feature>
<evidence type="ECO:0000256" key="3">
    <source>
        <dbReference type="ARBA" id="ARBA00012663"/>
    </source>
</evidence>
<evidence type="ECO:0000259" key="7">
    <source>
        <dbReference type="Pfam" id="PF00933"/>
    </source>
</evidence>
<evidence type="ECO:0000313" key="8">
    <source>
        <dbReference type="EMBL" id="GIP15453.1"/>
    </source>
</evidence>